<dbReference type="InterPro" id="IPR000719">
    <property type="entry name" value="Prot_kinase_dom"/>
</dbReference>
<evidence type="ECO:0000313" key="3">
    <source>
        <dbReference type="Proteomes" id="UP000799118"/>
    </source>
</evidence>
<evidence type="ECO:0000259" key="1">
    <source>
        <dbReference type="PROSITE" id="PS50011"/>
    </source>
</evidence>
<feature type="domain" description="Protein kinase" evidence="1">
    <location>
        <begin position="47"/>
        <end position="311"/>
    </location>
</feature>
<proteinExistence type="predicted"/>
<keyword evidence="2" id="KW-0418">Kinase</keyword>
<dbReference type="InterPro" id="IPR008271">
    <property type="entry name" value="Ser/Thr_kinase_AS"/>
</dbReference>
<dbReference type="Proteomes" id="UP000799118">
    <property type="component" value="Unassembled WGS sequence"/>
</dbReference>
<dbReference type="InterPro" id="IPR011009">
    <property type="entry name" value="Kinase-like_dom_sf"/>
</dbReference>
<gene>
    <name evidence="2" type="ORF">BT96DRAFT_374704</name>
</gene>
<protein>
    <submittedName>
        <fullName evidence="2">Kinase-like protein</fullName>
    </submittedName>
</protein>
<accession>A0A6A4INV7</accession>
<keyword evidence="2" id="KW-0808">Transferase</keyword>
<dbReference type="OrthoDB" id="346907at2759"/>
<dbReference type="PROSITE" id="PS00108">
    <property type="entry name" value="PROTEIN_KINASE_ST"/>
    <property type="match status" value="1"/>
</dbReference>
<organism evidence="2 3">
    <name type="scientific">Gymnopus androsaceus JB14</name>
    <dbReference type="NCBI Taxonomy" id="1447944"/>
    <lineage>
        <taxon>Eukaryota</taxon>
        <taxon>Fungi</taxon>
        <taxon>Dikarya</taxon>
        <taxon>Basidiomycota</taxon>
        <taxon>Agaricomycotina</taxon>
        <taxon>Agaricomycetes</taxon>
        <taxon>Agaricomycetidae</taxon>
        <taxon>Agaricales</taxon>
        <taxon>Marasmiineae</taxon>
        <taxon>Omphalotaceae</taxon>
        <taxon>Gymnopus</taxon>
    </lineage>
</organism>
<dbReference type="PROSITE" id="PS50011">
    <property type="entry name" value="PROTEIN_KINASE_DOM"/>
    <property type="match status" value="1"/>
</dbReference>
<evidence type="ECO:0000313" key="2">
    <source>
        <dbReference type="EMBL" id="KAE9410397.1"/>
    </source>
</evidence>
<dbReference type="GO" id="GO:0004674">
    <property type="term" value="F:protein serine/threonine kinase activity"/>
    <property type="evidence" value="ECO:0007669"/>
    <property type="project" value="TreeGrafter"/>
</dbReference>
<dbReference type="InterPro" id="IPR051681">
    <property type="entry name" value="Ser/Thr_Kinases-Pseudokinases"/>
</dbReference>
<dbReference type="Pfam" id="PF00069">
    <property type="entry name" value="Pkinase"/>
    <property type="match status" value="1"/>
</dbReference>
<sequence>MDALEDVMRNALCFTEAERLEAHRFLVSLSKSSTNLPASMFITGVAPVKDKNSLGGTFGDVYRSTYNGKPVALKRLRHFQQTESHRIYRKFCQEALIWQRLSYKFILPFLGIDAENFPRQPCMVSPWMMHGTINQFLKRYPRVNIDKLLYEISQGIDHLHSQNIVHGDIKGGNILIDELGQPRLADFGLTIFADATRHNTTDCGGTLRWMAPELLYPVLGIENYKRTTASDMYAYGCLCIEVYTGEVPFAEIRGEIMVLEKVINGERPGRPSGVNTMTNELWNLVNACWNHDRAARPKSGLVVDHLKHILRQSATDPYALPPMLPKVQSDTTSLATVGHFSLFSQTLTPHGAPTRKRPSEEEAALVRCLKRIRRHADPSRMYHELKLTNL</sequence>
<dbReference type="SUPFAM" id="SSF56112">
    <property type="entry name" value="Protein kinase-like (PK-like)"/>
    <property type="match status" value="1"/>
</dbReference>
<dbReference type="GO" id="GO:0005524">
    <property type="term" value="F:ATP binding"/>
    <property type="evidence" value="ECO:0007669"/>
    <property type="project" value="InterPro"/>
</dbReference>
<dbReference type="SMART" id="SM00220">
    <property type="entry name" value="S_TKc"/>
    <property type="match status" value="1"/>
</dbReference>
<name>A0A6A4INV7_9AGAR</name>
<dbReference type="Gene3D" id="1.10.510.10">
    <property type="entry name" value="Transferase(Phosphotransferase) domain 1"/>
    <property type="match status" value="1"/>
</dbReference>
<reference evidence="2" key="1">
    <citation type="journal article" date="2019" name="Environ. Microbiol.">
        <title>Fungal ecological strategies reflected in gene transcription - a case study of two litter decomposers.</title>
        <authorList>
            <person name="Barbi F."/>
            <person name="Kohler A."/>
            <person name="Barry K."/>
            <person name="Baskaran P."/>
            <person name="Daum C."/>
            <person name="Fauchery L."/>
            <person name="Ihrmark K."/>
            <person name="Kuo A."/>
            <person name="LaButti K."/>
            <person name="Lipzen A."/>
            <person name="Morin E."/>
            <person name="Grigoriev I.V."/>
            <person name="Henrissat B."/>
            <person name="Lindahl B."/>
            <person name="Martin F."/>
        </authorList>
    </citation>
    <scope>NUCLEOTIDE SEQUENCE</scope>
    <source>
        <strain evidence="2">JB14</strain>
    </source>
</reference>
<dbReference type="EMBL" id="ML769385">
    <property type="protein sequence ID" value="KAE9410397.1"/>
    <property type="molecule type" value="Genomic_DNA"/>
</dbReference>
<keyword evidence="3" id="KW-1185">Reference proteome</keyword>
<dbReference type="AlphaFoldDB" id="A0A6A4INV7"/>
<dbReference type="PANTHER" id="PTHR44329">
    <property type="entry name" value="SERINE/THREONINE-PROTEIN KINASE TNNI3K-RELATED"/>
    <property type="match status" value="1"/>
</dbReference>